<proteinExistence type="predicted"/>
<gene>
    <name evidence="2" type="ORF">HD599_003383</name>
</gene>
<dbReference type="InterPro" id="IPR016181">
    <property type="entry name" value="Acyl_CoA_acyltransferase"/>
</dbReference>
<comment type="caution">
    <text evidence="2">The sequence shown here is derived from an EMBL/GenBank/DDBJ whole genome shotgun (WGS) entry which is preliminary data.</text>
</comment>
<dbReference type="RefSeq" id="WP_184239845.1">
    <property type="nucleotide sequence ID" value="NZ_JACHMJ010000001.1"/>
</dbReference>
<keyword evidence="3" id="KW-1185">Reference proteome</keyword>
<accession>A0A841AM24</accession>
<dbReference type="AlphaFoldDB" id="A0A841AM24"/>
<dbReference type="PANTHER" id="PTHR43610:SF1">
    <property type="entry name" value="N-ACETYLTRANSFERASE DOMAIN-CONTAINING PROTEIN"/>
    <property type="match status" value="1"/>
</dbReference>
<keyword evidence="2" id="KW-0808">Transferase</keyword>
<protein>
    <submittedName>
        <fullName evidence="2">RimJ/RimL family protein N-acetyltransferase</fullName>
    </submittedName>
</protein>
<evidence type="ECO:0000259" key="1">
    <source>
        <dbReference type="PROSITE" id="PS51186"/>
    </source>
</evidence>
<feature type="domain" description="N-acetyltransferase" evidence="1">
    <location>
        <begin position="16"/>
        <end position="180"/>
    </location>
</feature>
<reference evidence="2 3" key="1">
    <citation type="submission" date="2020-08" db="EMBL/GenBank/DDBJ databases">
        <title>Sequencing the genomes of 1000 actinobacteria strains.</title>
        <authorList>
            <person name="Klenk H.-P."/>
        </authorList>
    </citation>
    <scope>NUCLEOTIDE SEQUENCE [LARGE SCALE GENOMIC DNA]</scope>
    <source>
        <strain evidence="2 3">DSM 105784</strain>
    </source>
</reference>
<dbReference type="GO" id="GO:0016747">
    <property type="term" value="F:acyltransferase activity, transferring groups other than amino-acyl groups"/>
    <property type="evidence" value="ECO:0007669"/>
    <property type="project" value="InterPro"/>
</dbReference>
<dbReference type="Proteomes" id="UP000536685">
    <property type="component" value="Unassembled WGS sequence"/>
</dbReference>
<name>A0A841AM24_9MICO</name>
<dbReference type="Pfam" id="PF13302">
    <property type="entry name" value="Acetyltransf_3"/>
    <property type="match status" value="1"/>
</dbReference>
<dbReference type="PANTHER" id="PTHR43610">
    <property type="entry name" value="BLL6696 PROTEIN"/>
    <property type="match status" value="1"/>
</dbReference>
<dbReference type="EMBL" id="JACHMJ010000001">
    <property type="protein sequence ID" value="MBB5845060.1"/>
    <property type="molecule type" value="Genomic_DNA"/>
</dbReference>
<dbReference type="PROSITE" id="PS51186">
    <property type="entry name" value="GNAT"/>
    <property type="match status" value="1"/>
</dbReference>
<organism evidence="2 3">
    <name type="scientific">Conyzicola lurida</name>
    <dbReference type="NCBI Taxonomy" id="1172621"/>
    <lineage>
        <taxon>Bacteria</taxon>
        <taxon>Bacillati</taxon>
        <taxon>Actinomycetota</taxon>
        <taxon>Actinomycetes</taxon>
        <taxon>Micrococcales</taxon>
        <taxon>Microbacteriaceae</taxon>
        <taxon>Conyzicola</taxon>
    </lineage>
</organism>
<dbReference type="SUPFAM" id="SSF55729">
    <property type="entry name" value="Acyl-CoA N-acyltransferases (Nat)"/>
    <property type="match status" value="1"/>
</dbReference>
<evidence type="ECO:0000313" key="3">
    <source>
        <dbReference type="Proteomes" id="UP000536685"/>
    </source>
</evidence>
<dbReference type="InterPro" id="IPR000182">
    <property type="entry name" value="GNAT_dom"/>
</dbReference>
<sequence length="218" mass="23481">MTASRPAFAPLVGTFIRLDPMLKSDIPALFSAIGHPEIFAGGYGGGPAGYRDTLDGFTEFAESYYSWDSGNVYAVRLIGGEHDGLLVGTTTLGDIDVPNEAGHIGWTAYDPRVWGTAVNPEAKLLLLGSAFDAGLGRVKIQADALNERSRAAILKLGAQFEGIFRRDRPRADGTWRDSAVFSIIVDEWPIVRNGLESRLAAFGAEPVALRTRQADGTR</sequence>
<dbReference type="Gene3D" id="3.40.630.30">
    <property type="match status" value="1"/>
</dbReference>
<evidence type="ECO:0000313" key="2">
    <source>
        <dbReference type="EMBL" id="MBB5845060.1"/>
    </source>
</evidence>